<evidence type="ECO:0000313" key="3">
    <source>
        <dbReference type="EMBL" id="KPC55247.1"/>
    </source>
</evidence>
<proteinExistence type="predicted"/>
<protein>
    <submittedName>
        <fullName evidence="3">Metal-dependent hydrolase</fullName>
    </submittedName>
</protein>
<organism evidence="3 4">
    <name type="scientific">Amantichitinum ursilacus</name>
    <dbReference type="NCBI Taxonomy" id="857265"/>
    <lineage>
        <taxon>Bacteria</taxon>
        <taxon>Pseudomonadati</taxon>
        <taxon>Pseudomonadota</taxon>
        <taxon>Betaproteobacteria</taxon>
        <taxon>Neisseriales</taxon>
        <taxon>Chitinibacteraceae</taxon>
        <taxon>Amantichitinum</taxon>
    </lineage>
</organism>
<dbReference type="EMBL" id="LAQT01000001">
    <property type="protein sequence ID" value="KPC55247.1"/>
    <property type="molecule type" value="Genomic_DNA"/>
</dbReference>
<dbReference type="Pfam" id="PF12706">
    <property type="entry name" value="Lactamase_B_2"/>
    <property type="match status" value="1"/>
</dbReference>
<dbReference type="GO" id="GO:0016787">
    <property type="term" value="F:hydrolase activity"/>
    <property type="evidence" value="ECO:0007669"/>
    <property type="project" value="UniProtKB-KW"/>
</dbReference>
<sequence length="362" mass="40376">MSWFKTILASVLTAATGNPHRNLHFDPARPHHTPTGFRNRYPHSRPSGEDFRRWRAERKAKGLPHPPSSDLSAVAPDLALLYGNRTQDTVSWVGHNTLLLQTGGLNILTDPVFSDRCSPVQFAGPKRHQPPGIALDQLPHIDLVLLSHNHYDHLDARSVHALMQQAGGPPVFAVPLGLDFWFKRHVPKLPADHLVCLDWWQTADVAGTTLTFVPVQHWSARTPLDRNATLWGGWVLQKAGFRFFFSGDLGYSRDIADIAERFDGFDLAAIGIGAYEPRWFMQSQHINPDEAVQIMQELRARQAIGIHWGTFELADEALDQPALDLAAARLQHGVAEDAFFVLRHGQTRVLQSAAETHAASNL</sequence>
<dbReference type="AlphaFoldDB" id="A0A0N0XLJ2"/>
<dbReference type="PATRIC" id="fig|857265.3.peg.269"/>
<keyword evidence="3" id="KW-0378">Hydrolase</keyword>
<dbReference type="OrthoDB" id="9805728at2"/>
<dbReference type="InterPro" id="IPR001279">
    <property type="entry name" value="Metallo-B-lactamas"/>
</dbReference>
<dbReference type="Proteomes" id="UP000037939">
    <property type="component" value="Unassembled WGS sequence"/>
</dbReference>
<reference evidence="3 4" key="1">
    <citation type="submission" date="2015-07" db="EMBL/GenBank/DDBJ databases">
        <title>Draft genome sequence of the Amantichitinum ursilacus IGB-41, a new chitin-degrading bacterium.</title>
        <authorList>
            <person name="Kirstahler P."/>
            <person name="Guenther M."/>
            <person name="Grumaz C."/>
            <person name="Rupp S."/>
            <person name="Zibek S."/>
            <person name="Sohn K."/>
        </authorList>
    </citation>
    <scope>NUCLEOTIDE SEQUENCE [LARGE SCALE GENOMIC DNA]</scope>
    <source>
        <strain evidence="3 4">IGB-41</strain>
    </source>
</reference>
<dbReference type="PANTHER" id="PTHR15032:SF4">
    <property type="entry name" value="N-ACYL-PHOSPHATIDYLETHANOLAMINE-HYDROLYZING PHOSPHOLIPASE D"/>
    <property type="match status" value="1"/>
</dbReference>
<dbReference type="GO" id="GO:0005737">
    <property type="term" value="C:cytoplasm"/>
    <property type="evidence" value="ECO:0007669"/>
    <property type="project" value="TreeGrafter"/>
</dbReference>
<gene>
    <name evidence="3" type="ORF">WG78_01275</name>
</gene>
<dbReference type="RefSeq" id="WP_053935963.1">
    <property type="nucleotide sequence ID" value="NZ_LAQT01000001.1"/>
</dbReference>
<accession>A0A0N0XLJ2</accession>
<dbReference type="SUPFAM" id="SSF56281">
    <property type="entry name" value="Metallo-hydrolase/oxidoreductase"/>
    <property type="match status" value="1"/>
</dbReference>
<keyword evidence="4" id="KW-1185">Reference proteome</keyword>
<comment type="caution">
    <text evidence="3">The sequence shown here is derived from an EMBL/GenBank/DDBJ whole genome shotgun (WGS) entry which is preliminary data.</text>
</comment>
<name>A0A0N0XLJ2_9NEIS</name>
<dbReference type="InterPro" id="IPR036866">
    <property type="entry name" value="RibonucZ/Hydroxyglut_hydro"/>
</dbReference>
<feature type="domain" description="Metallo-beta-lactamase" evidence="2">
    <location>
        <begin position="106"/>
        <end position="308"/>
    </location>
</feature>
<dbReference type="STRING" id="857265.WG78_01275"/>
<evidence type="ECO:0000313" key="4">
    <source>
        <dbReference type="Proteomes" id="UP000037939"/>
    </source>
</evidence>
<dbReference type="PANTHER" id="PTHR15032">
    <property type="entry name" value="N-ACYL-PHOSPHATIDYLETHANOLAMINE-HYDROLYZING PHOSPHOLIPASE D"/>
    <property type="match status" value="1"/>
</dbReference>
<evidence type="ECO:0000256" key="1">
    <source>
        <dbReference type="SAM" id="MobiDB-lite"/>
    </source>
</evidence>
<evidence type="ECO:0000259" key="2">
    <source>
        <dbReference type="Pfam" id="PF12706"/>
    </source>
</evidence>
<dbReference type="Gene3D" id="3.60.15.10">
    <property type="entry name" value="Ribonuclease Z/Hydroxyacylglutathione hydrolase-like"/>
    <property type="match status" value="1"/>
</dbReference>
<feature type="region of interest" description="Disordered" evidence="1">
    <location>
        <begin position="21"/>
        <end position="50"/>
    </location>
</feature>